<feature type="active site" evidence="3">
    <location>
        <position position="205"/>
    </location>
</feature>
<evidence type="ECO:0000256" key="1">
    <source>
        <dbReference type="ARBA" id="ARBA00010515"/>
    </source>
</evidence>
<dbReference type="InterPro" id="IPR029058">
    <property type="entry name" value="AB_hydrolase_fold"/>
</dbReference>
<proteinExistence type="inferred from homology"/>
<comment type="similarity">
    <text evidence="1">Belongs to the 'GDXG' lipolytic enzyme family.</text>
</comment>
<dbReference type="InterPro" id="IPR013094">
    <property type="entry name" value="AB_hydrolase_3"/>
</dbReference>
<dbReference type="GO" id="GO:0016787">
    <property type="term" value="F:hydrolase activity"/>
    <property type="evidence" value="ECO:0007669"/>
    <property type="project" value="UniProtKB-KW"/>
</dbReference>
<dbReference type="AlphaFoldDB" id="A0A7S1X2I7"/>
<accession>A0A7S1X2I7</accession>
<dbReference type="Pfam" id="PF07859">
    <property type="entry name" value="Abhydrolase_3"/>
    <property type="match status" value="1"/>
</dbReference>
<dbReference type="PANTHER" id="PTHR48081:SF8">
    <property type="entry name" value="ALPHA_BETA HYDROLASE FOLD-3 DOMAIN-CONTAINING PROTEIN-RELATED"/>
    <property type="match status" value="1"/>
</dbReference>
<dbReference type="EMBL" id="HBGG01013425">
    <property type="protein sequence ID" value="CAD9204677.1"/>
    <property type="molecule type" value="Transcribed_RNA"/>
</dbReference>
<reference evidence="5" key="1">
    <citation type="submission" date="2021-01" db="EMBL/GenBank/DDBJ databases">
        <authorList>
            <person name="Corre E."/>
            <person name="Pelletier E."/>
            <person name="Niang G."/>
            <person name="Scheremetjew M."/>
            <person name="Finn R."/>
            <person name="Kale V."/>
            <person name="Holt S."/>
            <person name="Cochrane G."/>
            <person name="Meng A."/>
            <person name="Brown T."/>
            <person name="Cohen L."/>
        </authorList>
    </citation>
    <scope>NUCLEOTIDE SEQUENCE</scope>
    <source>
        <strain evidence="5">PLY429</strain>
    </source>
</reference>
<feature type="domain" description="Alpha/beta hydrolase fold-3" evidence="4">
    <location>
        <begin position="130"/>
        <end position="344"/>
    </location>
</feature>
<dbReference type="PROSITE" id="PS01174">
    <property type="entry name" value="LIPASE_GDXG_SER"/>
    <property type="match status" value="1"/>
</dbReference>
<organism evidence="5">
    <name type="scientific">Tetraselmis chuii</name>
    <dbReference type="NCBI Taxonomy" id="63592"/>
    <lineage>
        <taxon>Eukaryota</taxon>
        <taxon>Viridiplantae</taxon>
        <taxon>Chlorophyta</taxon>
        <taxon>core chlorophytes</taxon>
        <taxon>Chlorodendrophyceae</taxon>
        <taxon>Chlorodendrales</taxon>
        <taxon>Chlorodendraceae</taxon>
        <taxon>Tetraselmis</taxon>
    </lineage>
</organism>
<dbReference type="Gene3D" id="3.40.50.1820">
    <property type="entry name" value="alpha/beta hydrolase"/>
    <property type="match status" value="1"/>
</dbReference>
<protein>
    <recommendedName>
        <fullName evidence="4">Alpha/beta hydrolase fold-3 domain-containing protein</fullName>
    </recommendedName>
</protein>
<evidence type="ECO:0000256" key="2">
    <source>
        <dbReference type="ARBA" id="ARBA00022801"/>
    </source>
</evidence>
<gene>
    <name evidence="5" type="ORF">TCHU04912_LOCUS6912</name>
</gene>
<name>A0A7S1X2I7_9CHLO</name>
<dbReference type="PANTHER" id="PTHR48081">
    <property type="entry name" value="AB HYDROLASE SUPERFAMILY PROTEIN C4A8.06C"/>
    <property type="match status" value="1"/>
</dbReference>
<keyword evidence="2" id="KW-0378">Hydrolase</keyword>
<dbReference type="InterPro" id="IPR033140">
    <property type="entry name" value="Lipase_GDXG_put_SER_AS"/>
</dbReference>
<sequence>MELVPSVLFLVLKGVSTALFRRLVLRRKTVASWSIPLECAVAVTRLMVDSEVSEEDVKAYREGSQARDHLVRKRERVTALKDGLTDAPAFPGCAVIPAMIEHIKAEWYVPKSCESSFAAVDSSEKDRTVVINMHGGAFVMGTLNMFRTHTSRMAVTLGMSVIGFEYRLMPKHRFGNILDDAMTMFTHLRDILGYKPSKIVLAGDSAGGHLALSLALHLRQQGFEGPGAVVVLSPWVDPGSYSEDVNSTTGFKEFGHIDIMGKGTQMLQLGSLAFSTDDSYRSLLLPDIVQQARYLPPCLVQVGGCEVFLPAISEFVRLVNNGNTVTGAEKVRFEVFKDQIHGFQMMGDLTPATQQALDSAASFLRDVNL</sequence>
<evidence type="ECO:0000256" key="3">
    <source>
        <dbReference type="PROSITE-ProRule" id="PRU10038"/>
    </source>
</evidence>
<evidence type="ECO:0000313" key="5">
    <source>
        <dbReference type="EMBL" id="CAD9204677.1"/>
    </source>
</evidence>
<dbReference type="SUPFAM" id="SSF53474">
    <property type="entry name" value="alpha/beta-Hydrolases"/>
    <property type="match status" value="1"/>
</dbReference>
<dbReference type="InterPro" id="IPR050300">
    <property type="entry name" value="GDXG_lipolytic_enzyme"/>
</dbReference>
<evidence type="ECO:0000259" key="4">
    <source>
        <dbReference type="Pfam" id="PF07859"/>
    </source>
</evidence>